<dbReference type="GO" id="GO:0004190">
    <property type="term" value="F:aspartic-type endopeptidase activity"/>
    <property type="evidence" value="ECO:0007669"/>
    <property type="project" value="InterPro"/>
</dbReference>
<name>A0A5J4P132_9TREM</name>
<dbReference type="PANTHER" id="PTHR37984:SF5">
    <property type="entry name" value="PROTEIN NYNRIN-LIKE"/>
    <property type="match status" value="1"/>
</dbReference>
<reference evidence="7 8" key="1">
    <citation type="journal article" date="2019" name="Gigascience">
        <title>Whole-genome sequence of the oriental lung fluke Paragonimus westermani.</title>
        <authorList>
            <person name="Oey H."/>
            <person name="Zakrzewski M."/>
            <person name="Narain K."/>
            <person name="Devi K.R."/>
            <person name="Agatsuma T."/>
            <person name="Nawaratna S."/>
            <person name="Gobert G.N."/>
            <person name="Jones M.K."/>
            <person name="Ragan M.A."/>
            <person name="McManus D.P."/>
            <person name="Krause L."/>
        </authorList>
    </citation>
    <scope>NUCLEOTIDE SEQUENCE [LARGE SCALE GENOMIC DNA]</scope>
    <source>
        <strain evidence="7 8">IND2009</strain>
    </source>
</reference>
<proteinExistence type="predicted"/>
<dbReference type="GO" id="GO:0016779">
    <property type="term" value="F:nucleotidyltransferase activity"/>
    <property type="evidence" value="ECO:0007669"/>
    <property type="project" value="UniProtKB-KW"/>
</dbReference>
<keyword evidence="1" id="KW-0808">Transferase</keyword>
<protein>
    <recommendedName>
        <fullName evidence="6">Peptidase A2 domain-containing protein</fullName>
    </recommendedName>
</protein>
<dbReference type="GO" id="GO:0006508">
    <property type="term" value="P:proteolysis"/>
    <property type="evidence" value="ECO:0007669"/>
    <property type="project" value="InterPro"/>
</dbReference>
<dbReference type="InterPro" id="IPR001995">
    <property type="entry name" value="Peptidase_A2_cat"/>
</dbReference>
<dbReference type="Pfam" id="PF13975">
    <property type="entry name" value="gag-asp_proteas"/>
    <property type="match status" value="1"/>
</dbReference>
<dbReference type="InterPro" id="IPR034128">
    <property type="entry name" value="K02A2.6-like"/>
</dbReference>
<dbReference type="InterPro" id="IPR043128">
    <property type="entry name" value="Rev_trsase/Diguanyl_cyclase"/>
</dbReference>
<keyword evidence="3" id="KW-0540">Nuclease</keyword>
<keyword evidence="4" id="KW-0255">Endonuclease</keyword>
<comment type="caution">
    <text evidence="7">The sequence shown here is derived from an EMBL/GenBank/DDBJ whole genome shotgun (WGS) entry which is preliminary data.</text>
</comment>
<dbReference type="PROSITE" id="PS50175">
    <property type="entry name" value="ASP_PROT_RETROV"/>
    <property type="match status" value="1"/>
</dbReference>
<dbReference type="Proteomes" id="UP000324629">
    <property type="component" value="Unassembled WGS sequence"/>
</dbReference>
<dbReference type="Gene3D" id="3.30.70.270">
    <property type="match status" value="1"/>
</dbReference>
<evidence type="ECO:0000313" key="8">
    <source>
        <dbReference type="Proteomes" id="UP000324629"/>
    </source>
</evidence>
<dbReference type="AlphaFoldDB" id="A0A5J4P132"/>
<dbReference type="GO" id="GO:0004519">
    <property type="term" value="F:endonuclease activity"/>
    <property type="evidence" value="ECO:0007669"/>
    <property type="project" value="UniProtKB-KW"/>
</dbReference>
<dbReference type="SUPFAM" id="SSF56672">
    <property type="entry name" value="DNA/RNA polymerases"/>
    <property type="match status" value="1"/>
</dbReference>
<evidence type="ECO:0000313" key="7">
    <source>
        <dbReference type="EMBL" id="KAA3681636.1"/>
    </source>
</evidence>
<dbReference type="EMBL" id="QNGE01000159">
    <property type="protein sequence ID" value="KAA3681636.1"/>
    <property type="molecule type" value="Genomic_DNA"/>
</dbReference>
<evidence type="ECO:0000256" key="4">
    <source>
        <dbReference type="ARBA" id="ARBA00022759"/>
    </source>
</evidence>
<gene>
    <name evidence="7" type="ORF">DEA37_0013338</name>
</gene>
<keyword evidence="2" id="KW-0548">Nucleotidyltransferase</keyword>
<dbReference type="InterPro" id="IPR050951">
    <property type="entry name" value="Retrovirus_Pol_polyprotein"/>
</dbReference>
<keyword evidence="5" id="KW-0378">Hydrolase</keyword>
<accession>A0A5J4P132</accession>
<organism evidence="7 8">
    <name type="scientific">Paragonimus westermani</name>
    <dbReference type="NCBI Taxonomy" id="34504"/>
    <lineage>
        <taxon>Eukaryota</taxon>
        <taxon>Metazoa</taxon>
        <taxon>Spiralia</taxon>
        <taxon>Lophotrochozoa</taxon>
        <taxon>Platyhelminthes</taxon>
        <taxon>Trematoda</taxon>
        <taxon>Digenea</taxon>
        <taxon>Plagiorchiida</taxon>
        <taxon>Troglotremata</taxon>
        <taxon>Troglotrematidae</taxon>
        <taxon>Paragonimus</taxon>
    </lineage>
</organism>
<evidence type="ECO:0000256" key="1">
    <source>
        <dbReference type="ARBA" id="ARBA00022679"/>
    </source>
</evidence>
<evidence type="ECO:0000256" key="5">
    <source>
        <dbReference type="ARBA" id="ARBA00022801"/>
    </source>
</evidence>
<dbReference type="SUPFAM" id="SSF50630">
    <property type="entry name" value="Acid proteases"/>
    <property type="match status" value="1"/>
</dbReference>
<keyword evidence="8" id="KW-1185">Reference proteome</keyword>
<evidence type="ECO:0000256" key="3">
    <source>
        <dbReference type="ARBA" id="ARBA00022722"/>
    </source>
</evidence>
<evidence type="ECO:0000256" key="2">
    <source>
        <dbReference type="ARBA" id="ARBA00022695"/>
    </source>
</evidence>
<dbReference type="CDD" id="cd05484">
    <property type="entry name" value="retropepsin_like_LTR_2"/>
    <property type="match status" value="1"/>
</dbReference>
<evidence type="ECO:0000259" key="6">
    <source>
        <dbReference type="PROSITE" id="PS50175"/>
    </source>
</evidence>
<dbReference type="Gene3D" id="2.40.70.10">
    <property type="entry name" value="Acid Proteases"/>
    <property type="match status" value="1"/>
</dbReference>
<feature type="domain" description="Peptidase A2" evidence="6">
    <location>
        <begin position="24"/>
        <end position="100"/>
    </location>
</feature>
<dbReference type="InterPro" id="IPR021109">
    <property type="entry name" value="Peptidase_aspartic_dom_sf"/>
</dbReference>
<dbReference type="PANTHER" id="PTHR37984">
    <property type="entry name" value="PROTEIN CBG26694"/>
    <property type="match status" value="1"/>
</dbReference>
<sequence length="281" mass="31844">MAVFQVNASSRRKFITLHINGQPVRLQLDTASDITNISEKLWHTLGQHPVQEAKQIAISACGGHVPLTDQLHCCVSLRGKTSHGSCFVTTSELNLLGLDWFYRLGLADTPIDTICNHQLMDSFLAGIQGVALYQDEVLIVGVSPEEPRKRTEKVLQRIEDTGFRLRPEKRNFFLQYVKFLRFIFKVDGQHPDPENIQAIQRMPAHTDSIYGRQFPMLTDQKPLLPIFESKTGIPAHSANILQRWALTPLGYDFKLQCRQTEVFGQEDALSRLNGNYPTSDE</sequence>
<dbReference type="InterPro" id="IPR043502">
    <property type="entry name" value="DNA/RNA_pol_sf"/>
</dbReference>